<evidence type="ECO:0000313" key="1">
    <source>
        <dbReference type="EMBL" id="MDV3458114.1"/>
    </source>
</evidence>
<keyword evidence="2" id="KW-1185">Reference proteome</keyword>
<dbReference type="Proteomes" id="UP001273531">
    <property type="component" value="Unassembled WGS sequence"/>
</dbReference>
<dbReference type="RefSeq" id="WP_317227228.1">
    <property type="nucleotide sequence ID" value="NZ_JAWJEJ010000001.1"/>
</dbReference>
<dbReference type="InterPro" id="IPR007788">
    <property type="entry name" value="QCT"/>
</dbReference>
<comment type="caution">
    <text evidence="1">The sequence shown here is derived from an EMBL/GenBank/DDBJ whole genome shotgun (WGS) entry which is preliminary data.</text>
</comment>
<dbReference type="PANTHER" id="PTHR31270:SF1">
    <property type="entry name" value="GLUTAMINYL-PEPTIDE CYCLOTRANSFERASE"/>
    <property type="match status" value="1"/>
</dbReference>
<proteinExistence type="predicted"/>
<dbReference type="PANTHER" id="PTHR31270">
    <property type="entry name" value="GLUTAMINYL-PEPTIDE CYCLOTRANSFERASE"/>
    <property type="match status" value="1"/>
</dbReference>
<gene>
    <name evidence="1" type="ORF">RZN05_14045</name>
</gene>
<dbReference type="PROSITE" id="PS51257">
    <property type="entry name" value="PROKAR_LIPOPROTEIN"/>
    <property type="match status" value="1"/>
</dbReference>
<protein>
    <submittedName>
        <fullName evidence="1">Glutaminyl-peptide cyclotransferase</fullName>
    </submittedName>
</protein>
<dbReference type="SUPFAM" id="SSF50969">
    <property type="entry name" value="YVTN repeat-like/Quinoprotein amine dehydrogenase"/>
    <property type="match status" value="1"/>
</dbReference>
<evidence type="ECO:0000313" key="2">
    <source>
        <dbReference type="Proteomes" id="UP001273531"/>
    </source>
</evidence>
<accession>A0ABU3YA02</accession>
<dbReference type="InterPro" id="IPR011044">
    <property type="entry name" value="Quino_amine_DH_bsu"/>
</dbReference>
<reference evidence="1 2" key="1">
    <citation type="submission" date="2023-10" db="EMBL/GenBank/DDBJ databases">
        <title>Sphingomonas sp. HF-S4 16S ribosomal RNA gene Genome sequencing and assembly.</title>
        <authorList>
            <person name="Lee H."/>
        </authorList>
    </citation>
    <scope>NUCLEOTIDE SEQUENCE [LARGE SCALE GENOMIC DNA]</scope>
    <source>
        <strain evidence="1 2">HF-S4</strain>
    </source>
</reference>
<name>A0ABU3YA02_9SPHN</name>
<organism evidence="1 2">
    <name type="scientific">Sphingomonas agrestis</name>
    <dbReference type="NCBI Taxonomy" id="3080540"/>
    <lineage>
        <taxon>Bacteria</taxon>
        <taxon>Pseudomonadati</taxon>
        <taxon>Pseudomonadota</taxon>
        <taxon>Alphaproteobacteria</taxon>
        <taxon>Sphingomonadales</taxon>
        <taxon>Sphingomonadaceae</taxon>
        <taxon>Sphingomonas</taxon>
    </lineage>
</organism>
<dbReference type="EMBL" id="JAWJEJ010000001">
    <property type="protein sequence ID" value="MDV3458114.1"/>
    <property type="molecule type" value="Genomic_DNA"/>
</dbReference>
<sequence length="270" mass="29156">MRKALPLALLALASCGDKDETPKVQTVAIVKTYPHDSQAFTQGLYIDGGTLFESTGEEGTSGIRKVTLDTGEVTAQAPLPPPYFGEGIIGWKDRIYQLTWKDQKGFIYSKADLSPKGEFAYAGEGWGLTHNGKSVIMSDGTATLRFLDPETMAQQSTISVTANGCPVTQLNELEWIDGEIWANVWQTDLIARIDPASGKVKSFVDVAALGPPTPSVDEVPNGIAYDATAKRIFVTGKMWPQLYEVRVTDDPVNGAAQDQAARLMQCQPGG</sequence>
<dbReference type="Pfam" id="PF05096">
    <property type="entry name" value="Glu_cyclase_2"/>
    <property type="match status" value="1"/>
</dbReference>